<feature type="coiled-coil region" evidence="1">
    <location>
        <begin position="1"/>
        <end position="28"/>
    </location>
</feature>
<proteinExistence type="predicted"/>
<evidence type="ECO:0000256" key="1">
    <source>
        <dbReference type="SAM" id="Coils"/>
    </source>
</evidence>
<accession>A0A4S3TQ84</accession>
<dbReference type="Proteomes" id="UP000318864">
    <property type="component" value="Unassembled WGS sequence"/>
</dbReference>
<keyword evidence="3" id="KW-1185">Reference proteome</keyword>
<dbReference type="FunFam" id="2.40.50.140:FF:000301">
    <property type="entry name" value="Replication protein A"/>
    <property type="match status" value="1"/>
</dbReference>
<dbReference type="Gene3D" id="2.40.50.140">
    <property type="entry name" value="Nucleic acid-binding proteins"/>
    <property type="match status" value="1"/>
</dbReference>
<comment type="caution">
    <text evidence="2">The sequence shown here is derived from an EMBL/GenBank/DDBJ whole genome shotgun (WGS) entry which is preliminary data.</text>
</comment>
<dbReference type="SUPFAM" id="SSF50249">
    <property type="entry name" value="Nucleic acid-binding proteins"/>
    <property type="match status" value="2"/>
</dbReference>
<reference evidence="2 3" key="1">
    <citation type="submission" date="2018-10" db="EMBL/GenBank/DDBJ databases">
        <title>Natronolimnobius sp. XQ-INN 246 isolated from Inner Mongolia Autonomous Region of China.</title>
        <authorList>
            <person name="Xue Q."/>
        </authorList>
    </citation>
    <scope>NUCLEOTIDE SEQUENCE [LARGE SCALE GENOMIC DNA]</scope>
    <source>
        <strain evidence="2 3">XQ-INN 246</strain>
    </source>
</reference>
<sequence>MNDIQSAAADLAETADQMNADVSEAQIRDQIEELTEYRIPLEDAVSTVRSRHELFGPMEIDAVADIDEDGEWFNLEVQVVELWEPNSDAIAQTGLIGDESGTIKFTWFDGTDLPMLEEGESYQLESVVSDLYQDRMSVKLNKATDVVELEEDIEVADRETEFNGRIVDIRDNSGLIKRCSEEDCNRVLSNGECPVHGQVEGEWDVRTIAVVDDGTETRVATFDAEATEELVGMSVEDARNMLAKNPDPDMIQHEIETETLGQRVSVTGPQYENDSSPTIFVDSFETVSGVTMDDIDNVLVRARS</sequence>
<evidence type="ECO:0000313" key="2">
    <source>
        <dbReference type="EMBL" id="THE65850.1"/>
    </source>
</evidence>
<dbReference type="InterPro" id="IPR012340">
    <property type="entry name" value="NA-bd_OB-fold"/>
</dbReference>
<gene>
    <name evidence="2" type="ORF">D8Y22_05550</name>
</gene>
<dbReference type="OrthoDB" id="335252at2157"/>
<protein>
    <submittedName>
        <fullName evidence="2">Replication factor A</fullName>
    </submittedName>
</protein>
<evidence type="ECO:0000313" key="3">
    <source>
        <dbReference type="Proteomes" id="UP000318864"/>
    </source>
</evidence>
<dbReference type="RefSeq" id="WP_141463716.1">
    <property type="nucleotide sequence ID" value="NZ_RBZW01000015.1"/>
</dbReference>
<organism evidence="2 3">
    <name type="scientific">Salinadaptatus halalkaliphilus</name>
    <dbReference type="NCBI Taxonomy" id="2419781"/>
    <lineage>
        <taxon>Archaea</taxon>
        <taxon>Methanobacteriati</taxon>
        <taxon>Methanobacteriota</taxon>
        <taxon>Stenosarchaea group</taxon>
        <taxon>Halobacteria</taxon>
        <taxon>Halobacteriales</taxon>
        <taxon>Natrialbaceae</taxon>
        <taxon>Salinadaptatus</taxon>
    </lineage>
</organism>
<dbReference type="EMBL" id="RBZW01000015">
    <property type="protein sequence ID" value="THE65850.1"/>
    <property type="molecule type" value="Genomic_DNA"/>
</dbReference>
<name>A0A4S3TQ84_9EURY</name>
<dbReference type="AlphaFoldDB" id="A0A4S3TQ84"/>
<dbReference type="CDD" id="cd04491">
    <property type="entry name" value="SoSSB_OBF"/>
    <property type="match status" value="1"/>
</dbReference>
<keyword evidence="1" id="KW-0175">Coiled coil</keyword>